<dbReference type="PANTHER" id="PTHR46082:SF6">
    <property type="entry name" value="AAA+ ATPASE DOMAIN-CONTAINING PROTEIN-RELATED"/>
    <property type="match status" value="1"/>
</dbReference>
<dbReference type="GO" id="GO:0003824">
    <property type="term" value="F:catalytic activity"/>
    <property type="evidence" value="ECO:0007669"/>
    <property type="project" value="InterPro"/>
</dbReference>
<dbReference type="InterPro" id="IPR053137">
    <property type="entry name" value="NLR-like"/>
</dbReference>
<dbReference type="Gene3D" id="3.40.50.300">
    <property type="entry name" value="P-loop containing nucleotide triphosphate hydrolases"/>
    <property type="match status" value="1"/>
</dbReference>
<evidence type="ECO:0000313" key="2">
    <source>
        <dbReference type="Proteomes" id="UP000295703"/>
    </source>
</evidence>
<organism evidence="1 2">
    <name type="scientific">Colletotrichum trifolii</name>
    <dbReference type="NCBI Taxonomy" id="5466"/>
    <lineage>
        <taxon>Eukaryota</taxon>
        <taxon>Fungi</taxon>
        <taxon>Dikarya</taxon>
        <taxon>Ascomycota</taxon>
        <taxon>Pezizomycotina</taxon>
        <taxon>Sordariomycetes</taxon>
        <taxon>Hypocreomycetidae</taxon>
        <taxon>Glomerellales</taxon>
        <taxon>Glomerellaceae</taxon>
        <taxon>Colletotrichum</taxon>
        <taxon>Colletotrichum orbiculare species complex</taxon>
    </lineage>
</organism>
<name>A0A4R8RMY4_COLTR</name>
<dbReference type="GO" id="GO:0009116">
    <property type="term" value="P:nucleoside metabolic process"/>
    <property type="evidence" value="ECO:0007669"/>
    <property type="project" value="InterPro"/>
</dbReference>
<keyword evidence="2" id="KW-1185">Reference proteome</keyword>
<dbReference type="InterPro" id="IPR027417">
    <property type="entry name" value="P-loop_NTPase"/>
</dbReference>
<dbReference type="Gene3D" id="3.40.50.1580">
    <property type="entry name" value="Nucleoside phosphorylase domain"/>
    <property type="match status" value="1"/>
</dbReference>
<dbReference type="PANTHER" id="PTHR46082">
    <property type="entry name" value="ATP/GTP-BINDING PROTEIN-RELATED"/>
    <property type="match status" value="1"/>
</dbReference>
<protein>
    <recommendedName>
        <fullName evidence="3">NB-ARC domain-containing protein</fullName>
    </recommendedName>
</protein>
<evidence type="ECO:0008006" key="3">
    <source>
        <dbReference type="Google" id="ProtNLM"/>
    </source>
</evidence>
<dbReference type="EMBL" id="RYZW01000011">
    <property type="protein sequence ID" value="TDZ68483.1"/>
    <property type="molecule type" value="Genomic_DNA"/>
</dbReference>
<dbReference type="STRING" id="5466.A0A4R8RMY4"/>
<evidence type="ECO:0000313" key="1">
    <source>
        <dbReference type="EMBL" id="TDZ68483.1"/>
    </source>
</evidence>
<dbReference type="SUPFAM" id="SSF53167">
    <property type="entry name" value="Purine and uridine phosphorylases"/>
    <property type="match status" value="1"/>
</dbReference>
<proteinExistence type="predicted"/>
<comment type="caution">
    <text evidence="1">The sequence shown here is derived from an EMBL/GenBank/DDBJ whole genome shotgun (WGS) entry which is preliminary data.</text>
</comment>
<accession>A0A4R8RMY4</accession>
<reference evidence="1 2" key="1">
    <citation type="submission" date="2018-12" db="EMBL/GenBank/DDBJ databases">
        <title>Genome sequence and assembly of Colletotrichum trifolii.</title>
        <authorList>
            <person name="Gan P."/>
            <person name="Shirasu K."/>
        </authorList>
    </citation>
    <scope>NUCLEOTIDE SEQUENCE [LARGE SCALE GENOMIC DNA]</scope>
    <source>
        <strain evidence="1 2">543-2</strain>
    </source>
</reference>
<dbReference type="InterPro" id="IPR035994">
    <property type="entry name" value="Nucleoside_phosphorylase_sf"/>
</dbReference>
<dbReference type="SUPFAM" id="SSF52540">
    <property type="entry name" value="P-loop containing nucleoside triphosphate hydrolases"/>
    <property type="match status" value="1"/>
</dbReference>
<dbReference type="Proteomes" id="UP000295703">
    <property type="component" value="Unassembled WGS sequence"/>
</dbReference>
<gene>
    <name evidence="1" type="ORF">CTRI78_v002093</name>
</gene>
<dbReference type="AlphaFoldDB" id="A0A4R8RMY4"/>
<sequence length="405" mass="44986">MKSGKHRDRIAREHDLIGFEMEGAGIWDEMPCLVVKAVCDYADSHKNKKWQAFAAAAAASATKALLGRYNPGSSSVSPLQAAPAFEPPPSGPFFSVPHRQNSDFVDRPDVLGRVRNLFGHESEELKRARVAIHGLGGVEKTQIALAYCHWFRKRFSEASVFWVYAASVGRFRQAYNDIAQLCNIPGCDDPTVDVLPLVKEWLEKNHRGKWLLVIDNADDTEVFFHSRTAGTNFGIQDEAEPGGDVGRYVPECAQGSVLITSRNKQAAVRLTHGKQPIEVNKMTDDEAGELLRSILVNHVVSEEDVSLLSSKLEHLPLALAQATSYILEKSVSIEWYVSLLDQSDFGVVDRLSEPFETVGRDSETPHALTATWMISFNQIERQHPSAGDIISFISLLDRQLIATEF</sequence>